<comment type="similarity">
    <text evidence="7">Belongs to the argonaute family. Piwi subfamily.</text>
</comment>
<dbReference type="GO" id="GO:0030154">
    <property type="term" value="P:cell differentiation"/>
    <property type="evidence" value="ECO:0007669"/>
    <property type="project" value="UniProtKB-KW"/>
</dbReference>
<accession>A0A1L7NZM7</accession>
<evidence type="ECO:0000313" key="11">
    <source>
        <dbReference type="EMBL" id="BAW35370.1"/>
    </source>
</evidence>
<dbReference type="SMART" id="SM00949">
    <property type="entry name" value="PAZ"/>
    <property type="match status" value="1"/>
</dbReference>
<dbReference type="Pfam" id="PF23278">
    <property type="entry name" value="Piwi_N"/>
    <property type="match status" value="1"/>
</dbReference>
<reference evidence="11" key="1">
    <citation type="journal article" date="2017" name="Gene">
        <title>Geographic variation in RNAi sensitivity in the migratory locust.</title>
        <authorList>
            <person name="Sugahara R."/>
            <person name="Tanaka S."/>
            <person name="Jouraku A."/>
            <person name="Shiotsuki T."/>
        </authorList>
    </citation>
    <scope>NUCLEOTIDE SEQUENCE</scope>
    <source>
        <tissue evidence="11">Whole body</tissue>
    </source>
</reference>
<evidence type="ECO:0000256" key="1">
    <source>
        <dbReference type="ARBA" id="ARBA00004496"/>
    </source>
</evidence>
<dbReference type="InterPro" id="IPR036085">
    <property type="entry name" value="PAZ_dom_sf"/>
</dbReference>
<dbReference type="Pfam" id="PF02171">
    <property type="entry name" value="Piwi"/>
    <property type="match status" value="1"/>
</dbReference>
<dbReference type="GO" id="GO:0003723">
    <property type="term" value="F:RNA binding"/>
    <property type="evidence" value="ECO:0007669"/>
    <property type="project" value="UniProtKB-KW"/>
</dbReference>
<evidence type="ECO:0000256" key="5">
    <source>
        <dbReference type="ARBA" id="ARBA00022884"/>
    </source>
</evidence>
<proteinExistence type="evidence at transcript level"/>
<sequence>MDGAGRRGRARGRARGQPPQQEGGVGRMHQARGPGEGPPHPAHPQPGIGRAARAAATMHARRPGEGPVQPPETFTTHETGGRALLRGATSRPGGAAGGDSERALLEKKMEELAIGGDGNGAQLSVGRGVMRGRKVVSTEALKLRPEHLPTKKGTSGVRATVLTNYFRLETHTDWRLFQYRVDFAPEEDNTFVRKALLRVHKKRLGGFIFDGTVMFTSSRLSPDPNEVLELTSERNSDGAKIQILIKFVGDLALGDYHYLQFFNILMRKCLGSLKLQLVGRNYFDAAARISVKEYKLELWPGYITSIRQHENAILMNSEINFKVMRQDTVLHIYTEICDKERDYQAAFKKVIVGVIVMTPYNNRTYRIDDVDFTKTPSSKFPKKTGEEISYKDYFKQKYDLNIRGERQPLLVSRSKPRERRAGQAELVYLVPELCKMTGISDDMRANFHLMRALAEHTRVAPEARIHKLLQFNERLYREPEVVSSLTEWNMKLGRNLVDVEGRILPQEKIVQSANIKYDAGHDADWTRQLRSNPMFVCCSLKNWAVISPTRCMRDAGSFVQTLQRAAGGMRINVPEPYYHEIPDDRQGTYVEALEYVINSKNPQLIMCVVTNNRSDRYGAIKKKCCIDRAVPTQVMLAKNLASKGVMSIATKVAIQINCKLGGIPWTVEIPLSGMMTIGFDVCHDTTNKSRSYGALVASLDKQMSRYFSAVAPHASGEELSNEMTANIIKALRKYQQVNQGALPQRIFLYRDGVGEGQLHYVFEHEVALLKQRLQEVYGSATFKLSVIIVTKRINTRLFLKQGNPPPGTVVDDVITNPSWYDFFIVSQSVRQGTVSPTAYNVISDNSGLDADKMQRLTYKLTHLYYNWSGTVRVPAPCQYAHKLAYLVGQALHRPPQPALEDLLYFL</sequence>
<feature type="region of interest" description="Disordered" evidence="8">
    <location>
        <begin position="1"/>
        <end position="78"/>
    </location>
</feature>
<evidence type="ECO:0000256" key="2">
    <source>
        <dbReference type="ARBA" id="ARBA00022473"/>
    </source>
</evidence>
<dbReference type="PANTHER" id="PTHR22891">
    <property type="entry name" value="EUKARYOTIC TRANSLATION INITIATION FACTOR 2C"/>
    <property type="match status" value="1"/>
</dbReference>
<feature type="domain" description="Piwi" evidence="10">
    <location>
        <begin position="604"/>
        <end position="892"/>
    </location>
</feature>
<feature type="compositionally biased region" description="Low complexity" evidence="8">
    <location>
        <begin position="45"/>
        <end position="58"/>
    </location>
</feature>
<keyword evidence="5" id="KW-0694">RNA-binding</keyword>
<dbReference type="PROSITE" id="PS50821">
    <property type="entry name" value="PAZ"/>
    <property type="match status" value="1"/>
</dbReference>
<dbReference type="InterPro" id="IPR036397">
    <property type="entry name" value="RNaseH_sf"/>
</dbReference>
<dbReference type="CDD" id="cd02845">
    <property type="entry name" value="PAZ_piwi_like"/>
    <property type="match status" value="1"/>
</dbReference>
<comment type="subcellular location">
    <subcellularLocation>
        <location evidence="1">Cytoplasm</location>
    </subcellularLocation>
</comment>
<dbReference type="AlphaFoldDB" id="A0A1L7NZM7"/>
<dbReference type="FunFam" id="3.30.420.10:FF:000014">
    <property type="entry name" value="Piwi-like RNA-mediated gene silencing 1"/>
    <property type="match status" value="1"/>
</dbReference>
<keyword evidence="4" id="KW-0221">Differentiation</keyword>
<keyword evidence="2" id="KW-0217">Developmental protein</keyword>
<evidence type="ECO:0000259" key="9">
    <source>
        <dbReference type="PROSITE" id="PS50821"/>
    </source>
</evidence>
<dbReference type="SUPFAM" id="SSF53098">
    <property type="entry name" value="Ribonuclease H-like"/>
    <property type="match status" value="1"/>
</dbReference>
<dbReference type="GO" id="GO:0005737">
    <property type="term" value="C:cytoplasm"/>
    <property type="evidence" value="ECO:0007669"/>
    <property type="project" value="UniProtKB-SubCell"/>
</dbReference>
<evidence type="ECO:0000256" key="6">
    <source>
        <dbReference type="ARBA" id="ARBA00023158"/>
    </source>
</evidence>
<dbReference type="InterPro" id="IPR003165">
    <property type="entry name" value="Piwi"/>
</dbReference>
<evidence type="ECO:0000256" key="7">
    <source>
        <dbReference type="ARBA" id="ARBA00038291"/>
    </source>
</evidence>
<evidence type="ECO:0000256" key="3">
    <source>
        <dbReference type="ARBA" id="ARBA00022490"/>
    </source>
</evidence>
<dbReference type="Gene3D" id="3.40.50.2300">
    <property type="match status" value="1"/>
</dbReference>
<dbReference type="Gene3D" id="3.30.420.10">
    <property type="entry name" value="Ribonuclease H-like superfamily/Ribonuclease H"/>
    <property type="match status" value="1"/>
</dbReference>
<dbReference type="GO" id="GO:0140965">
    <property type="term" value="P:secondary piRNA processing"/>
    <property type="evidence" value="ECO:0007669"/>
    <property type="project" value="UniProtKB-ARBA"/>
</dbReference>
<keyword evidence="3" id="KW-0963">Cytoplasm</keyword>
<keyword evidence="6" id="KW-0943">RNA-mediated gene silencing</keyword>
<dbReference type="SMART" id="SM00950">
    <property type="entry name" value="Piwi"/>
    <property type="match status" value="1"/>
</dbReference>
<dbReference type="CDD" id="cd04658">
    <property type="entry name" value="Piwi_piwi-like_Euk"/>
    <property type="match status" value="1"/>
</dbReference>
<protein>
    <submittedName>
        <fullName evidence="11">Piwi2</fullName>
    </submittedName>
</protein>
<dbReference type="InterPro" id="IPR012337">
    <property type="entry name" value="RNaseH-like_sf"/>
</dbReference>
<feature type="compositionally biased region" description="Basic residues" evidence="8">
    <location>
        <begin position="1"/>
        <end position="14"/>
    </location>
</feature>
<dbReference type="Pfam" id="PF02170">
    <property type="entry name" value="PAZ"/>
    <property type="match status" value="1"/>
</dbReference>
<feature type="domain" description="PAZ" evidence="9">
    <location>
        <begin position="328"/>
        <end position="438"/>
    </location>
</feature>
<evidence type="ECO:0000259" key="10">
    <source>
        <dbReference type="PROSITE" id="PS50822"/>
    </source>
</evidence>
<name>A0A1L7NZM7_LOCMI</name>
<dbReference type="SUPFAM" id="SSF101690">
    <property type="entry name" value="PAZ domain"/>
    <property type="match status" value="1"/>
</dbReference>
<dbReference type="EMBL" id="LC194148">
    <property type="protein sequence ID" value="BAW35370.1"/>
    <property type="molecule type" value="mRNA"/>
</dbReference>
<evidence type="ECO:0000256" key="8">
    <source>
        <dbReference type="SAM" id="MobiDB-lite"/>
    </source>
</evidence>
<organism evidence="11">
    <name type="scientific">Locusta migratoria</name>
    <name type="common">Migratory locust</name>
    <dbReference type="NCBI Taxonomy" id="7004"/>
    <lineage>
        <taxon>Eukaryota</taxon>
        <taxon>Metazoa</taxon>
        <taxon>Ecdysozoa</taxon>
        <taxon>Arthropoda</taxon>
        <taxon>Hexapoda</taxon>
        <taxon>Insecta</taxon>
        <taxon>Pterygota</taxon>
        <taxon>Neoptera</taxon>
        <taxon>Polyneoptera</taxon>
        <taxon>Orthoptera</taxon>
        <taxon>Caelifera</taxon>
        <taxon>Acrididea</taxon>
        <taxon>Acridomorpha</taxon>
        <taxon>Acridoidea</taxon>
        <taxon>Acrididae</taxon>
        <taxon>Oedipodinae</taxon>
        <taxon>Locusta</taxon>
    </lineage>
</organism>
<dbReference type="InterPro" id="IPR003100">
    <property type="entry name" value="PAZ_dom"/>
</dbReference>
<dbReference type="FunFam" id="2.170.260.10:FF:000003">
    <property type="entry name" value="Piwi-like RNA-mediated gene silencing 2"/>
    <property type="match status" value="1"/>
</dbReference>
<evidence type="ECO:0000256" key="4">
    <source>
        <dbReference type="ARBA" id="ARBA00022782"/>
    </source>
</evidence>
<dbReference type="Gene3D" id="2.170.260.10">
    <property type="entry name" value="paz domain"/>
    <property type="match status" value="1"/>
</dbReference>
<gene>
    <name evidence="11" type="primary">LmPIWI2</name>
</gene>
<dbReference type="PROSITE" id="PS50822">
    <property type="entry name" value="PIWI"/>
    <property type="match status" value="1"/>
</dbReference>